<gene>
    <name evidence="1" type="ORF">NQ176_g2291</name>
</gene>
<dbReference type="EMBL" id="JANJQO010000158">
    <property type="protein sequence ID" value="KAJ2981006.1"/>
    <property type="molecule type" value="Genomic_DNA"/>
</dbReference>
<accession>A0ACC1NQY7</accession>
<organism evidence="1 2">
    <name type="scientific">Zarea fungicola</name>
    <dbReference type="NCBI Taxonomy" id="93591"/>
    <lineage>
        <taxon>Eukaryota</taxon>
        <taxon>Fungi</taxon>
        <taxon>Dikarya</taxon>
        <taxon>Ascomycota</taxon>
        <taxon>Pezizomycotina</taxon>
        <taxon>Sordariomycetes</taxon>
        <taxon>Hypocreomycetidae</taxon>
        <taxon>Hypocreales</taxon>
        <taxon>Cordycipitaceae</taxon>
        <taxon>Zarea</taxon>
    </lineage>
</organism>
<proteinExistence type="predicted"/>
<comment type="caution">
    <text evidence="1">The sequence shown here is derived from an EMBL/GenBank/DDBJ whole genome shotgun (WGS) entry which is preliminary data.</text>
</comment>
<keyword evidence="2" id="KW-1185">Reference proteome</keyword>
<evidence type="ECO:0000313" key="2">
    <source>
        <dbReference type="Proteomes" id="UP001143910"/>
    </source>
</evidence>
<evidence type="ECO:0000313" key="1">
    <source>
        <dbReference type="EMBL" id="KAJ2981006.1"/>
    </source>
</evidence>
<reference evidence="1" key="1">
    <citation type="submission" date="2022-08" db="EMBL/GenBank/DDBJ databases">
        <title>Genome Sequence of Lecanicillium fungicola.</title>
        <authorList>
            <person name="Buettner E."/>
        </authorList>
    </citation>
    <scope>NUCLEOTIDE SEQUENCE</scope>
    <source>
        <strain evidence="1">Babe33</strain>
    </source>
</reference>
<dbReference type="Proteomes" id="UP001143910">
    <property type="component" value="Unassembled WGS sequence"/>
</dbReference>
<protein>
    <submittedName>
        <fullName evidence="1">Uncharacterized protein</fullName>
    </submittedName>
</protein>
<sequence length="1081" mass="120804">MDNSIDGNHIDALMAITLITLTLWIWSKANIEKAPVPSRRRAQISSLLDALTSSNLSREALLSSNGDAAQLNFPSGFRLECLRGKDRVQAARETLCSSEPRWVVDLFAADISDETKRDLAEEYANEQRPDDGEFYYKIREYQGVFGQENPRLENLWKARLAATSISGDKKKSLDRLFEHQKFSVAFDAFRHLPALYGGFSISLASKMMSMHCQEELLHYLKHVKDFWYFVFDDNESVMRKLDRASVQALQLKAPGACGKQARQLQARIRSGDILGAFSEDERQKIFSNLQAATVDCSVPSLHSFFQDRKYLEDAAQCFKKLFNLGKKETIRAALENAYLDEDDCSTTCLVQTSCSSFKSIVTNSADQFDVAYRQLWLYARRHFEDMPDEQRRIFAGPKAGEADEMVLFDFALLAHKLGFRGTGIKEVLEGDPDRQIARRLLMTARKPDQFNYDDIESKITAITQVIEAARPIPDGQAVVIDDYEMHDKPLMFLDKLHASTPSQSAKLSSFFIQRSIYFAYFGKNLSISCDAMQAAPEERGVHGRVTNVGSVEGEIYTCPSWAKTQMQVDGRAEDEYSARRQNAEMEAVDAEARLANLLAKERQQRDVVAGLESTIAARVPESAAKEKELQERLDGVRQREIDQTIRLEVLATNEQEKQYHINGVEQSGEDVEGEIRLERIAVGQLVASAGEDADKIERLVQISIQLSERQNELNRLETVERDKLSVVRQLEEDERRLRSTVDALTAKVGTLSAEEQVKVVSIAAIDEQQRSTIEKLTNKELNLRQTIDHLQICLERLEAKIRVATAEEQVLLPRMGQVEEGPGSGTAWAESDHVQSVQATEEPRSLAEGRPAATEQTVEADMQGKTDAGIGLGDMIRDAFNSDEEYPSQAEDVPLPLFSRSLQAASSEHSETPAGGEMQKSAEAESDGVEKDKARIAFMTLDRGAWIVDREVVVDRAEPSEVQRLAIKPSYALACGGYLVWQMVSGVAGCWWMSAVVDIHRQRQPTTDNFLWLGLLVHVLMTTAAYRAVVGELSPLCAGKRWLSLLEAGHGSVQWMGADVHAGGCQLKDGYLRGHPPAATA</sequence>
<name>A0ACC1NQY7_9HYPO</name>